<proteinExistence type="inferred from homology"/>
<dbReference type="EC" id="6.3.4.20" evidence="9 11"/>
<sequence>MTDRAPLGSRALVLFSGGQDSTTCLFWALSRWEHVDALAFDYGQRHAVELEQARAIAEASGVPFHVADMRGLLAGSALTDGGDTNAEHALAPDLPASFVPGRNALFLTLAASRAYLTQTRDLVTGVCQTDYSGYPDCRLDFVASQEATLALALDAPVRIHTPLMHLTKAETWKLARDLGTVRGLDVLETVREMSHTDYNGDRSERHDWGYGKLDNPASVLRARGWEEAREKGWV</sequence>
<dbReference type="RefSeq" id="WP_094547724.1">
    <property type="nucleotide sequence ID" value="NZ_MQWB01000001.1"/>
</dbReference>
<feature type="binding site" evidence="11">
    <location>
        <begin position="15"/>
        <end position="25"/>
    </location>
    <ligand>
        <name>ATP</name>
        <dbReference type="ChEBI" id="CHEBI:30616"/>
    </ligand>
</feature>
<evidence type="ECO:0000256" key="7">
    <source>
        <dbReference type="ARBA" id="ARBA00022840"/>
    </source>
</evidence>
<evidence type="ECO:0000256" key="1">
    <source>
        <dbReference type="ARBA" id="ARBA00005061"/>
    </source>
</evidence>
<dbReference type="UniPathway" id="UPA00391"/>
<dbReference type="HAMAP" id="MF_01633">
    <property type="entry name" value="QueC"/>
    <property type="match status" value="1"/>
</dbReference>
<evidence type="ECO:0000256" key="11">
    <source>
        <dbReference type="HAMAP-Rule" id="MF_01633"/>
    </source>
</evidence>
<evidence type="ECO:0000256" key="8">
    <source>
        <dbReference type="ARBA" id="ARBA00037993"/>
    </source>
</evidence>
<dbReference type="OrthoDB" id="9789567at2"/>
<dbReference type="NCBIfam" id="TIGR00364">
    <property type="entry name" value="7-cyano-7-deazaguanine synthase QueC"/>
    <property type="match status" value="1"/>
</dbReference>
<dbReference type="Pfam" id="PF06508">
    <property type="entry name" value="QueC"/>
    <property type="match status" value="1"/>
</dbReference>
<keyword evidence="2 11" id="KW-0436">Ligase</keyword>
<keyword evidence="5 11" id="KW-0671">Queuosine biosynthesis</keyword>
<evidence type="ECO:0000313" key="12">
    <source>
        <dbReference type="EMBL" id="OZC02948.1"/>
    </source>
</evidence>
<evidence type="ECO:0000256" key="2">
    <source>
        <dbReference type="ARBA" id="ARBA00022598"/>
    </source>
</evidence>
<dbReference type="EMBL" id="MQWB01000001">
    <property type="protein sequence ID" value="OZC02948.1"/>
    <property type="molecule type" value="Genomic_DNA"/>
</dbReference>
<dbReference type="PANTHER" id="PTHR42914">
    <property type="entry name" value="7-CYANO-7-DEAZAGUANINE SYNTHASE"/>
    <property type="match status" value="1"/>
</dbReference>
<comment type="function">
    <text evidence="11">Catalyzes the ATP-dependent conversion of 7-carboxy-7-deazaguanine (CDG) to 7-cyano-7-deazaguanine (preQ(0)).</text>
</comment>
<comment type="similarity">
    <text evidence="8 11">Belongs to the QueC family.</text>
</comment>
<keyword evidence="6" id="KW-0862">Zinc</keyword>
<evidence type="ECO:0000313" key="13">
    <source>
        <dbReference type="Proteomes" id="UP000216446"/>
    </source>
</evidence>
<keyword evidence="7 11" id="KW-0067">ATP-binding</keyword>
<dbReference type="Gene3D" id="3.40.50.620">
    <property type="entry name" value="HUPs"/>
    <property type="match status" value="1"/>
</dbReference>
<evidence type="ECO:0000256" key="6">
    <source>
        <dbReference type="ARBA" id="ARBA00022833"/>
    </source>
</evidence>
<evidence type="ECO:0000256" key="10">
    <source>
        <dbReference type="ARBA" id="ARBA00047890"/>
    </source>
</evidence>
<organism evidence="12 13">
    <name type="scientific">Rubricoccus marinus</name>
    <dbReference type="NCBI Taxonomy" id="716817"/>
    <lineage>
        <taxon>Bacteria</taxon>
        <taxon>Pseudomonadati</taxon>
        <taxon>Rhodothermota</taxon>
        <taxon>Rhodothermia</taxon>
        <taxon>Rhodothermales</taxon>
        <taxon>Rubricoccaceae</taxon>
        <taxon>Rubricoccus</taxon>
    </lineage>
</organism>
<dbReference type="FunCoup" id="A0A259TZE3">
    <property type="interactions" value="141"/>
</dbReference>
<dbReference type="SUPFAM" id="SSF52402">
    <property type="entry name" value="Adenine nucleotide alpha hydrolases-like"/>
    <property type="match status" value="1"/>
</dbReference>
<keyword evidence="4 11" id="KW-0547">Nucleotide-binding</keyword>
<keyword evidence="3" id="KW-0479">Metal-binding</keyword>
<accession>A0A259TZE3</accession>
<comment type="pathway">
    <text evidence="1 11">Purine metabolism; 7-cyano-7-deazaguanine biosynthesis.</text>
</comment>
<name>A0A259TZE3_9BACT</name>
<dbReference type="InterPro" id="IPR018317">
    <property type="entry name" value="QueC"/>
</dbReference>
<comment type="caution">
    <text evidence="12">The sequence shown here is derived from an EMBL/GenBank/DDBJ whole genome shotgun (WGS) entry which is preliminary data.</text>
</comment>
<gene>
    <name evidence="11" type="primary">queC</name>
    <name evidence="12" type="ORF">BSZ36_08170</name>
</gene>
<comment type="catalytic activity">
    <reaction evidence="10 11">
        <text>7-carboxy-7-carbaguanine + NH4(+) + 2 ATP = 7-cyano-7-carbaguanine + 2 AMP + 2 diphosphate + 2 H(+)</text>
        <dbReference type="Rhea" id="RHEA:27982"/>
        <dbReference type="ChEBI" id="CHEBI:15378"/>
        <dbReference type="ChEBI" id="CHEBI:28938"/>
        <dbReference type="ChEBI" id="CHEBI:30616"/>
        <dbReference type="ChEBI" id="CHEBI:33019"/>
        <dbReference type="ChEBI" id="CHEBI:45075"/>
        <dbReference type="ChEBI" id="CHEBI:61036"/>
        <dbReference type="ChEBI" id="CHEBI:456215"/>
        <dbReference type="EC" id="6.3.4.20"/>
    </reaction>
</comment>
<protein>
    <recommendedName>
        <fullName evidence="9 11">7-cyano-7-deazaguanine synthase</fullName>
        <ecNumber evidence="9 11">6.3.4.20</ecNumber>
    </recommendedName>
    <alternativeName>
        <fullName evidence="11">7-cyano-7-carbaguanine synthase</fullName>
    </alternativeName>
    <alternativeName>
        <fullName evidence="11">PreQ(0) synthase</fullName>
    </alternativeName>
    <alternativeName>
        <fullName evidence="11">Queuosine biosynthesis protein QueC</fullName>
    </alternativeName>
</protein>
<evidence type="ECO:0000256" key="5">
    <source>
        <dbReference type="ARBA" id="ARBA00022785"/>
    </source>
</evidence>
<dbReference type="CDD" id="cd01995">
    <property type="entry name" value="QueC-like"/>
    <property type="match status" value="1"/>
</dbReference>
<dbReference type="AlphaFoldDB" id="A0A259TZE3"/>
<dbReference type="PANTHER" id="PTHR42914:SF1">
    <property type="entry name" value="7-CYANO-7-DEAZAGUANINE SYNTHASE"/>
    <property type="match status" value="1"/>
</dbReference>
<evidence type="ECO:0000256" key="4">
    <source>
        <dbReference type="ARBA" id="ARBA00022741"/>
    </source>
</evidence>
<dbReference type="GO" id="GO:0046872">
    <property type="term" value="F:metal ion binding"/>
    <property type="evidence" value="ECO:0007669"/>
    <property type="project" value="UniProtKB-KW"/>
</dbReference>
<reference evidence="12 13" key="1">
    <citation type="submission" date="2016-11" db="EMBL/GenBank/DDBJ databases">
        <title>Study of marine rhodopsin-containing bacteria.</title>
        <authorList>
            <person name="Yoshizawa S."/>
            <person name="Kumagai Y."/>
            <person name="Kogure K."/>
        </authorList>
    </citation>
    <scope>NUCLEOTIDE SEQUENCE [LARGE SCALE GENOMIC DNA]</scope>
    <source>
        <strain evidence="12 13">SG-29</strain>
    </source>
</reference>
<evidence type="ECO:0000256" key="3">
    <source>
        <dbReference type="ARBA" id="ARBA00022723"/>
    </source>
</evidence>
<dbReference type="InParanoid" id="A0A259TZE3"/>
<evidence type="ECO:0000256" key="9">
    <source>
        <dbReference type="ARBA" id="ARBA00039149"/>
    </source>
</evidence>
<dbReference type="GO" id="GO:0008616">
    <property type="term" value="P:tRNA queuosine(34) biosynthetic process"/>
    <property type="evidence" value="ECO:0007669"/>
    <property type="project" value="UniProtKB-UniRule"/>
</dbReference>
<dbReference type="InterPro" id="IPR014729">
    <property type="entry name" value="Rossmann-like_a/b/a_fold"/>
</dbReference>
<keyword evidence="13" id="KW-1185">Reference proteome</keyword>
<comment type="caution">
    <text evidence="11">Lacks conserved residue(s) required for the propagation of feature annotation.</text>
</comment>
<dbReference type="PIRSF" id="PIRSF006293">
    <property type="entry name" value="ExsB"/>
    <property type="match status" value="1"/>
</dbReference>
<dbReference type="Proteomes" id="UP000216446">
    <property type="component" value="Unassembled WGS sequence"/>
</dbReference>
<dbReference type="GO" id="GO:0016879">
    <property type="term" value="F:ligase activity, forming carbon-nitrogen bonds"/>
    <property type="evidence" value="ECO:0007669"/>
    <property type="project" value="UniProtKB-UniRule"/>
</dbReference>
<dbReference type="GO" id="GO:0005524">
    <property type="term" value="F:ATP binding"/>
    <property type="evidence" value="ECO:0007669"/>
    <property type="project" value="UniProtKB-UniRule"/>
</dbReference>